<comment type="pathway">
    <text evidence="3">Carbohydrate biosynthesis; gluconeogenesis.</text>
</comment>
<feature type="domain" description="PEP-utilising enzyme mobile" evidence="15">
    <location>
        <begin position="357"/>
        <end position="428"/>
    </location>
</feature>
<comment type="catalytic activity">
    <reaction evidence="14">
        <text>pyruvate + ATP + H2O = phosphoenolpyruvate + AMP + phosphate + 2 H(+)</text>
        <dbReference type="Rhea" id="RHEA:11364"/>
        <dbReference type="ChEBI" id="CHEBI:15361"/>
        <dbReference type="ChEBI" id="CHEBI:15377"/>
        <dbReference type="ChEBI" id="CHEBI:15378"/>
        <dbReference type="ChEBI" id="CHEBI:30616"/>
        <dbReference type="ChEBI" id="CHEBI:43474"/>
        <dbReference type="ChEBI" id="CHEBI:58702"/>
        <dbReference type="ChEBI" id="CHEBI:456215"/>
        <dbReference type="EC" id="2.7.9.2"/>
    </reaction>
</comment>
<keyword evidence="9" id="KW-0547">Nucleotide-binding</keyword>
<comment type="similarity">
    <text evidence="4">Belongs to the PEP-utilizing enzyme family.</text>
</comment>
<keyword evidence="19" id="KW-1185">Reference proteome</keyword>
<accession>A0ABR9UUG5</accession>
<dbReference type="PANTHER" id="PTHR43030">
    <property type="entry name" value="PHOSPHOENOLPYRUVATE SYNTHASE"/>
    <property type="match status" value="1"/>
</dbReference>
<evidence type="ECO:0000256" key="7">
    <source>
        <dbReference type="ARBA" id="ARBA00022679"/>
    </source>
</evidence>
<protein>
    <recommendedName>
        <fullName evidence="6">Phosphoenolpyruvate synthase</fullName>
        <ecNumber evidence="5">2.7.9.2</ecNumber>
    </recommendedName>
    <alternativeName>
        <fullName evidence="13">Pyruvate, water dikinase</fullName>
    </alternativeName>
</protein>
<dbReference type="Pfam" id="PF02896">
    <property type="entry name" value="PEP-utilizers_C"/>
    <property type="match status" value="1"/>
</dbReference>
<evidence type="ECO:0000256" key="6">
    <source>
        <dbReference type="ARBA" id="ARBA00021623"/>
    </source>
</evidence>
<dbReference type="PROSITE" id="PS00370">
    <property type="entry name" value="PEP_ENZYMES_PHOS_SITE"/>
    <property type="match status" value="1"/>
</dbReference>
<dbReference type="EMBL" id="JADEWN010000043">
    <property type="protein sequence ID" value="MBE9191943.1"/>
    <property type="molecule type" value="Genomic_DNA"/>
</dbReference>
<dbReference type="InterPro" id="IPR023151">
    <property type="entry name" value="PEP_util_CS"/>
</dbReference>
<organism evidence="18 19">
    <name type="scientific">Gloeocapsopsis crepidinum LEGE 06123</name>
    <dbReference type="NCBI Taxonomy" id="588587"/>
    <lineage>
        <taxon>Bacteria</taxon>
        <taxon>Bacillati</taxon>
        <taxon>Cyanobacteriota</taxon>
        <taxon>Cyanophyceae</taxon>
        <taxon>Oscillatoriophycideae</taxon>
        <taxon>Chroococcales</taxon>
        <taxon>Chroococcaceae</taxon>
        <taxon>Gloeocapsopsis</taxon>
    </lineage>
</organism>
<dbReference type="Pfam" id="PF00391">
    <property type="entry name" value="PEP-utilizers"/>
    <property type="match status" value="1"/>
</dbReference>
<evidence type="ECO:0000256" key="1">
    <source>
        <dbReference type="ARBA" id="ARBA00001946"/>
    </source>
</evidence>
<dbReference type="InterPro" id="IPR015813">
    <property type="entry name" value="Pyrv/PenolPyrv_kinase-like_dom"/>
</dbReference>
<comment type="function">
    <text evidence="2">Catalyzes the phosphorylation of pyruvate to phosphoenolpyruvate.</text>
</comment>
<dbReference type="PROSITE" id="PS00742">
    <property type="entry name" value="PEP_ENZYMES_2"/>
    <property type="match status" value="1"/>
</dbReference>
<keyword evidence="11" id="KW-0067">ATP-binding</keyword>
<dbReference type="Gene3D" id="3.30.1490.20">
    <property type="entry name" value="ATP-grasp fold, A domain"/>
    <property type="match status" value="1"/>
</dbReference>
<dbReference type="InterPro" id="IPR013815">
    <property type="entry name" value="ATP_grasp_subdomain_1"/>
</dbReference>
<evidence type="ECO:0000256" key="3">
    <source>
        <dbReference type="ARBA" id="ARBA00004742"/>
    </source>
</evidence>
<evidence type="ECO:0000256" key="2">
    <source>
        <dbReference type="ARBA" id="ARBA00002988"/>
    </source>
</evidence>
<dbReference type="Proteomes" id="UP000651156">
    <property type="component" value="Unassembled WGS sequence"/>
</dbReference>
<dbReference type="InterPro" id="IPR040442">
    <property type="entry name" value="Pyrv_kinase-like_dom_sf"/>
</dbReference>
<gene>
    <name evidence="18" type="ORF">IQ230_16605</name>
</gene>
<dbReference type="Gene3D" id="3.30.470.20">
    <property type="entry name" value="ATP-grasp fold, B domain"/>
    <property type="match status" value="1"/>
</dbReference>
<sequence>MEKIHWLEQIHSEHTLVGVQALQLSQLLQRGYPVKPAFVVTQIGREFSDRLFSSSEMTELFDTYLHLDVDDWQQLRQVAQKLRQAIQKFSVTDLSEVIAVAANSWHVPVLIFHPEVLLPEDTLQNQQNVLPAQVSSNNPEAIAQKLLQMWSQLFSAKNLFYWRHLGIELRQLDIAVLVQPLHNAIASGVLKCQVAQLEIQATYGLGLAITRGEVIPDSYLVGNGTVRSQLGNKTIAYGVADLPLPPQFTHLIPFAHQDELQVYLLNKQQYALQEQELQQLIRLGQESSTTHAAIAYEWAFEFRDTDTPQLVITQCHNVPIGTQSPSPSLLQGLAAAPGHSIAPAYVVSNLEQKPSYLPPGVIIVATTISPDWLPLLQHAAGFVTERGGLTSHSAILARELGIPAVVSVSHATEIIQTNDLIDLDGRRGEIRLGQSGNKPDQAFSQPINPPLHTSDIPTVPIATQILVNFSQPHLLDKVPNLAVDGLGLLRSEMMLLNMLEKEHLQAWLPQHKQQLLERWQECISQFVKAFAPKPVFYRSLDWRSPEFQLLSNSVFGRNHILSYLQDPTLFDLELTVLAAVHQSGYDNVHLILPFIRTVEEFVFCRQRVEQVGLTQSPHFQLWIMAEVPSVLFLLPEYVKAGVQGVSIGTNDLTQLLLGVDRDLGLTTVFNARHPVVMQAIAQIILQAKQARIPCSICGQAPVLYPEIIDFLVRWGITAISVEADAVEQTYHAIARAEQRLLLEHARHQLQPENSKFATENIGENLKY</sequence>
<keyword evidence="12" id="KW-0460">Magnesium</keyword>
<dbReference type="PANTHER" id="PTHR43030:SF1">
    <property type="entry name" value="PHOSPHOENOLPYRUVATE SYNTHASE"/>
    <property type="match status" value="1"/>
</dbReference>
<dbReference type="SUPFAM" id="SSF51621">
    <property type="entry name" value="Phosphoenolpyruvate/pyruvate domain"/>
    <property type="match status" value="1"/>
</dbReference>
<proteinExistence type="inferred from homology"/>
<evidence type="ECO:0000259" key="16">
    <source>
        <dbReference type="Pfam" id="PF01326"/>
    </source>
</evidence>
<evidence type="ECO:0000256" key="5">
    <source>
        <dbReference type="ARBA" id="ARBA00011996"/>
    </source>
</evidence>
<evidence type="ECO:0000256" key="12">
    <source>
        <dbReference type="ARBA" id="ARBA00022842"/>
    </source>
</evidence>
<evidence type="ECO:0000256" key="10">
    <source>
        <dbReference type="ARBA" id="ARBA00022777"/>
    </source>
</evidence>
<dbReference type="Gene3D" id="3.50.30.10">
    <property type="entry name" value="Phosphohistidine domain"/>
    <property type="match status" value="1"/>
</dbReference>
<dbReference type="Pfam" id="PF01326">
    <property type="entry name" value="PPDK_N"/>
    <property type="match status" value="1"/>
</dbReference>
<dbReference type="InterPro" id="IPR000121">
    <property type="entry name" value="PEP_util_C"/>
</dbReference>
<comment type="caution">
    <text evidence="18">The sequence shown here is derived from an EMBL/GenBank/DDBJ whole genome shotgun (WGS) entry which is preliminary data.</text>
</comment>
<dbReference type="EC" id="2.7.9.2" evidence="5"/>
<dbReference type="InterPro" id="IPR008279">
    <property type="entry name" value="PEP-util_enz_mobile_dom"/>
</dbReference>
<feature type="domain" description="PEP-utilising enzyme C-terminal" evidence="17">
    <location>
        <begin position="462"/>
        <end position="736"/>
    </location>
</feature>
<evidence type="ECO:0000313" key="19">
    <source>
        <dbReference type="Proteomes" id="UP000651156"/>
    </source>
</evidence>
<keyword evidence="7" id="KW-0808">Transferase</keyword>
<comment type="cofactor">
    <cofactor evidence="1">
        <name>Mg(2+)</name>
        <dbReference type="ChEBI" id="CHEBI:18420"/>
    </cofactor>
</comment>
<evidence type="ECO:0000256" key="4">
    <source>
        <dbReference type="ARBA" id="ARBA00007837"/>
    </source>
</evidence>
<reference evidence="18 19" key="1">
    <citation type="submission" date="2020-10" db="EMBL/GenBank/DDBJ databases">
        <authorList>
            <person name="Castelo-Branco R."/>
            <person name="Eusebio N."/>
            <person name="Adriana R."/>
            <person name="Vieira A."/>
            <person name="Brugerolle De Fraissinette N."/>
            <person name="Rezende De Castro R."/>
            <person name="Schneider M.P."/>
            <person name="Vasconcelos V."/>
            <person name="Leao P.N."/>
        </authorList>
    </citation>
    <scope>NUCLEOTIDE SEQUENCE [LARGE SCALE GENOMIC DNA]</scope>
    <source>
        <strain evidence="18 19">LEGE 06123</strain>
    </source>
</reference>
<evidence type="ECO:0000313" key="18">
    <source>
        <dbReference type="EMBL" id="MBE9191943.1"/>
    </source>
</evidence>
<evidence type="ECO:0000259" key="15">
    <source>
        <dbReference type="Pfam" id="PF00391"/>
    </source>
</evidence>
<dbReference type="InterPro" id="IPR002192">
    <property type="entry name" value="PPDK_AMP/ATP-bd"/>
</dbReference>
<evidence type="ECO:0000256" key="8">
    <source>
        <dbReference type="ARBA" id="ARBA00022723"/>
    </source>
</evidence>
<dbReference type="RefSeq" id="WP_193933275.1">
    <property type="nucleotide sequence ID" value="NZ_CAWPMZ010000076.1"/>
</dbReference>
<evidence type="ECO:0000256" key="11">
    <source>
        <dbReference type="ARBA" id="ARBA00022840"/>
    </source>
</evidence>
<dbReference type="InterPro" id="IPR018274">
    <property type="entry name" value="PEP_util_AS"/>
</dbReference>
<keyword evidence="10" id="KW-0418">Kinase</keyword>
<dbReference type="InterPro" id="IPR006319">
    <property type="entry name" value="PEP_synth"/>
</dbReference>
<keyword evidence="8" id="KW-0479">Metal-binding</keyword>
<feature type="domain" description="Pyruvate phosphate dikinase AMP/ATP-binding" evidence="16">
    <location>
        <begin position="139"/>
        <end position="318"/>
    </location>
</feature>
<evidence type="ECO:0000256" key="13">
    <source>
        <dbReference type="ARBA" id="ARBA00033470"/>
    </source>
</evidence>
<name>A0ABR9UUG5_9CHRO</name>
<evidence type="ECO:0000256" key="9">
    <source>
        <dbReference type="ARBA" id="ARBA00022741"/>
    </source>
</evidence>
<dbReference type="SUPFAM" id="SSF56059">
    <property type="entry name" value="Glutathione synthetase ATP-binding domain-like"/>
    <property type="match status" value="1"/>
</dbReference>
<dbReference type="Gene3D" id="3.20.20.60">
    <property type="entry name" value="Phosphoenolpyruvate-binding domains"/>
    <property type="match status" value="1"/>
</dbReference>
<dbReference type="InterPro" id="IPR036637">
    <property type="entry name" value="Phosphohistidine_dom_sf"/>
</dbReference>
<dbReference type="SUPFAM" id="SSF52009">
    <property type="entry name" value="Phosphohistidine domain"/>
    <property type="match status" value="1"/>
</dbReference>
<evidence type="ECO:0000259" key="17">
    <source>
        <dbReference type="Pfam" id="PF02896"/>
    </source>
</evidence>
<evidence type="ECO:0000256" key="14">
    <source>
        <dbReference type="ARBA" id="ARBA00047700"/>
    </source>
</evidence>